<feature type="region of interest" description="Disordered" evidence="1">
    <location>
        <begin position="147"/>
        <end position="190"/>
    </location>
</feature>
<keyword evidence="2" id="KW-1133">Transmembrane helix</keyword>
<evidence type="ECO:0008006" key="5">
    <source>
        <dbReference type="Google" id="ProtNLM"/>
    </source>
</evidence>
<evidence type="ECO:0000313" key="4">
    <source>
        <dbReference type="Proteomes" id="UP001642464"/>
    </source>
</evidence>
<feature type="transmembrane region" description="Helical" evidence="2">
    <location>
        <begin position="100"/>
        <end position="124"/>
    </location>
</feature>
<sequence length="190" mass="20275">EFWAQRKQSQIVGGGVVWIMAQPIRKIRLLPALLAALVTVPCFVAPPKREIPAAPLAAGLAALAAPIEAAYAKLPPLEDIPLEDIGATRQGKLGEESDTFFGISFQVWLFVILGAVTWAATWVLNLKPAKDAEGTYKTYIGAGALPPDGFTNPADPRVQEELTDEDDDLYSDDLRPGAPKGQKAASSAIV</sequence>
<dbReference type="EMBL" id="CAXAMM010028458">
    <property type="protein sequence ID" value="CAK9062870.1"/>
    <property type="molecule type" value="Genomic_DNA"/>
</dbReference>
<evidence type="ECO:0000313" key="3">
    <source>
        <dbReference type="EMBL" id="CAK9062870.1"/>
    </source>
</evidence>
<reference evidence="3 4" key="1">
    <citation type="submission" date="2024-02" db="EMBL/GenBank/DDBJ databases">
        <authorList>
            <person name="Chen Y."/>
            <person name="Shah S."/>
            <person name="Dougan E. K."/>
            <person name="Thang M."/>
            <person name="Chan C."/>
        </authorList>
    </citation>
    <scope>NUCLEOTIDE SEQUENCE [LARGE SCALE GENOMIC DNA]</scope>
</reference>
<protein>
    <recommendedName>
        <fullName evidence="5">PSII 6.1 kDa protein</fullName>
    </recommendedName>
</protein>
<keyword evidence="2" id="KW-0812">Transmembrane</keyword>
<comment type="caution">
    <text evidence="3">The sequence shown here is derived from an EMBL/GenBank/DDBJ whole genome shotgun (WGS) entry which is preliminary data.</text>
</comment>
<feature type="compositionally biased region" description="Acidic residues" evidence="1">
    <location>
        <begin position="161"/>
        <end position="171"/>
    </location>
</feature>
<evidence type="ECO:0000256" key="1">
    <source>
        <dbReference type="SAM" id="MobiDB-lite"/>
    </source>
</evidence>
<proteinExistence type="predicted"/>
<name>A0ABP0NKC5_9DINO</name>
<organism evidence="3 4">
    <name type="scientific">Durusdinium trenchii</name>
    <dbReference type="NCBI Taxonomy" id="1381693"/>
    <lineage>
        <taxon>Eukaryota</taxon>
        <taxon>Sar</taxon>
        <taxon>Alveolata</taxon>
        <taxon>Dinophyceae</taxon>
        <taxon>Suessiales</taxon>
        <taxon>Symbiodiniaceae</taxon>
        <taxon>Durusdinium</taxon>
    </lineage>
</organism>
<feature type="transmembrane region" description="Helical" evidence="2">
    <location>
        <begin position="29"/>
        <end position="46"/>
    </location>
</feature>
<keyword evidence="2" id="KW-0472">Membrane</keyword>
<gene>
    <name evidence="3" type="ORF">SCF082_LOCUS32670</name>
</gene>
<evidence type="ECO:0000256" key="2">
    <source>
        <dbReference type="SAM" id="Phobius"/>
    </source>
</evidence>
<keyword evidence="4" id="KW-1185">Reference proteome</keyword>
<feature type="non-terminal residue" evidence="3">
    <location>
        <position position="1"/>
    </location>
</feature>
<dbReference type="Proteomes" id="UP001642464">
    <property type="component" value="Unassembled WGS sequence"/>
</dbReference>
<accession>A0ABP0NKC5</accession>